<dbReference type="EMBL" id="JANBUP010001627">
    <property type="protein sequence ID" value="KAJ2804514.1"/>
    <property type="molecule type" value="Genomic_DNA"/>
</dbReference>
<protein>
    <submittedName>
        <fullName evidence="1">Uncharacterized protein</fullName>
    </submittedName>
</protein>
<feature type="non-terminal residue" evidence="1">
    <location>
        <position position="132"/>
    </location>
</feature>
<gene>
    <name evidence="1" type="ORF">H4S07_004209</name>
</gene>
<accession>A0ACC1LBQ1</accession>
<evidence type="ECO:0000313" key="2">
    <source>
        <dbReference type="Proteomes" id="UP001140096"/>
    </source>
</evidence>
<name>A0ACC1LBQ1_9FUNG</name>
<proteinExistence type="predicted"/>
<comment type="caution">
    <text evidence="1">The sequence shown here is derived from an EMBL/GenBank/DDBJ whole genome shotgun (WGS) entry which is preliminary data.</text>
</comment>
<evidence type="ECO:0000313" key="1">
    <source>
        <dbReference type="EMBL" id="KAJ2804514.1"/>
    </source>
</evidence>
<sequence length="132" mass="14538">MSYFMFPTIAFINFVIFLTDPAVLKVITEVRRTIRIKMGRTDSFKSSGSGWHSPGRVVGKKASVTISGSGALSETMQVDSSSLLSTYDLEKTDNYQSNGLFSSPTTLEENRPFVSAIDGLQDDAVMWRVRAA</sequence>
<organism evidence="1 2">
    <name type="scientific">Coemansia furcata</name>
    <dbReference type="NCBI Taxonomy" id="417177"/>
    <lineage>
        <taxon>Eukaryota</taxon>
        <taxon>Fungi</taxon>
        <taxon>Fungi incertae sedis</taxon>
        <taxon>Zoopagomycota</taxon>
        <taxon>Kickxellomycotina</taxon>
        <taxon>Kickxellomycetes</taxon>
        <taxon>Kickxellales</taxon>
        <taxon>Kickxellaceae</taxon>
        <taxon>Coemansia</taxon>
    </lineage>
</organism>
<dbReference type="Proteomes" id="UP001140096">
    <property type="component" value="Unassembled WGS sequence"/>
</dbReference>
<keyword evidence="2" id="KW-1185">Reference proteome</keyword>
<reference evidence="1" key="1">
    <citation type="submission" date="2022-07" db="EMBL/GenBank/DDBJ databases">
        <title>Phylogenomic reconstructions and comparative analyses of Kickxellomycotina fungi.</title>
        <authorList>
            <person name="Reynolds N.K."/>
            <person name="Stajich J.E."/>
            <person name="Barry K."/>
            <person name="Grigoriev I.V."/>
            <person name="Crous P."/>
            <person name="Smith M.E."/>
        </authorList>
    </citation>
    <scope>NUCLEOTIDE SEQUENCE</scope>
    <source>
        <strain evidence="1">CBS 102833</strain>
    </source>
</reference>